<evidence type="ECO:0000256" key="2">
    <source>
        <dbReference type="ARBA" id="ARBA00022692"/>
    </source>
</evidence>
<dbReference type="InterPro" id="IPR004895">
    <property type="entry name" value="Prenylated_rab_accept_PRA1"/>
</dbReference>
<name>U6GZW8_EIMAC</name>
<evidence type="ECO:0000256" key="3">
    <source>
        <dbReference type="ARBA" id="ARBA00022989"/>
    </source>
</evidence>
<dbReference type="OMA" id="NYICICC"/>
<keyword evidence="4" id="KW-0472">Membrane</keyword>
<evidence type="ECO:0000256" key="6">
    <source>
        <dbReference type="SAM" id="MobiDB-lite"/>
    </source>
</evidence>
<dbReference type="VEuPathDB" id="ToxoDB:EAH_00012940"/>
<proteinExistence type="inferred from homology"/>
<accession>U6GZW8</accession>
<dbReference type="OrthoDB" id="63113at2759"/>
<keyword evidence="3" id="KW-1133">Transmembrane helix</keyword>
<dbReference type="Proteomes" id="UP000018050">
    <property type="component" value="Unassembled WGS sequence"/>
</dbReference>
<evidence type="ECO:0000313" key="7">
    <source>
        <dbReference type="EMBL" id="CDI84034.1"/>
    </source>
</evidence>
<keyword evidence="2" id="KW-0812">Transmembrane</keyword>
<dbReference type="AlphaFoldDB" id="U6GZW8"/>
<dbReference type="PANTHER" id="PTHR19317:SF0">
    <property type="entry name" value="PRENYLATED RAB ACCEPTOR PROTEIN 1"/>
    <property type="match status" value="1"/>
</dbReference>
<evidence type="ECO:0000256" key="5">
    <source>
        <dbReference type="RuleBase" id="RU363107"/>
    </source>
</evidence>
<reference evidence="7" key="1">
    <citation type="submission" date="2013-10" db="EMBL/GenBank/DDBJ databases">
        <title>Genomic analysis of the causative agents of coccidiosis in chickens.</title>
        <authorList>
            <person name="Reid A.J."/>
            <person name="Blake D."/>
            <person name="Billington K."/>
            <person name="Browne H."/>
            <person name="Dunn M."/>
            <person name="Hung S."/>
            <person name="Kawahara F."/>
            <person name="Miranda-Saavedra D."/>
            <person name="Mourier T."/>
            <person name="Nagra H."/>
            <person name="Otto T.D."/>
            <person name="Rawlings N."/>
            <person name="Sanchez A."/>
            <person name="Sanders M."/>
            <person name="Subramaniam C."/>
            <person name="Tay Y."/>
            <person name="Dear P."/>
            <person name="Doerig C."/>
            <person name="Gruber A."/>
            <person name="Parkinson J."/>
            <person name="Shirley M."/>
            <person name="Wan K.L."/>
            <person name="Berriman M."/>
            <person name="Tomley F."/>
            <person name="Pain A."/>
        </authorList>
    </citation>
    <scope>NUCLEOTIDE SEQUENCE</scope>
    <source>
        <strain evidence="7">Houghton</strain>
    </source>
</reference>
<evidence type="ECO:0000256" key="4">
    <source>
        <dbReference type="ARBA" id="ARBA00023136"/>
    </source>
</evidence>
<dbReference type="GO" id="GO:0005794">
    <property type="term" value="C:Golgi apparatus"/>
    <property type="evidence" value="ECO:0007669"/>
    <property type="project" value="TreeGrafter"/>
</dbReference>
<evidence type="ECO:0000313" key="8">
    <source>
        <dbReference type="Proteomes" id="UP000018050"/>
    </source>
</evidence>
<organism evidence="7 8">
    <name type="scientific">Eimeria acervulina</name>
    <name type="common">Coccidian parasite</name>
    <dbReference type="NCBI Taxonomy" id="5801"/>
    <lineage>
        <taxon>Eukaryota</taxon>
        <taxon>Sar</taxon>
        <taxon>Alveolata</taxon>
        <taxon>Apicomplexa</taxon>
        <taxon>Conoidasida</taxon>
        <taxon>Coccidia</taxon>
        <taxon>Eucoccidiorida</taxon>
        <taxon>Eimeriorina</taxon>
        <taxon>Eimeriidae</taxon>
        <taxon>Eimeria</taxon>
    </lineage>
</organism>
<protein>
    <recommendedName>
        <fullName evidence="5">PRA1 family protein</fullName>
    </recommendedName>
</protein>
<dbReference type="EMBL" id="HG673569">
    <property type="protein sequence ID" value="CDI84034.1"/>
    <property type="molecule type" value="Genomic_DNA"/>
</dbReference>
<feature type="compositionally biased region" description="Polar residues" evidence="6">
    <location>
        <begin position="39"/>
        <end position="61"/>
    </location>
</feature>
<comment type="similarity">
    <text evidence="5">Belongs to the PRA1 family.</text>
</comment>
<feature type="region of interest" description="Disordered" evidence="6">
    <location>
        <begin position="28"/>
        <end position="61"/>
    </location>
</feature>
<evidence type="ECO:0000256" key="1">
    <source>
        <dbReference type="ARBA" id="ARBA00004141"/>
    </source>
</evidence>
<dbReference type="GO" id="GO:0016020">
    <property type="term" value="C:membrane"/>
    <property type="evidence" value="ECO:0007669"/>
    <property type="project" value="UniProtKB-SubCell"/>
</dbReference>
<dbReference type="RefSeq" id="XP_013246906.1">
    <property type="nucleotide sequence ID" value="XM_013391452.1"/>
</dbReference>
<dbReference type="GeneID" id="25269364"/>
<gene>
    <name evidence="7" type="ORF">EAH_00012940</name>
</gene>
<sequence length="209" mass="21484">MVDAFGGGNASQTASAVDDFYSSDAPQQQPVFCAGGPTTGSNVSTETAVQQTDADQLSPSPQAAQTRATVCLGGSPPSPSELSGTLDSHKVPGGAKFAVSQVHGVYLALHRLVLSRCAPWPEFFASSSFQRPGTGAAAVDRLERNLRYFSTNYICICCVLSLACALLNPALLGVAGLCGALCSYASFKGEVQVSSSSRSSSSRSSSSSK</sequence>
<dbReference type="Pfam" id="PF03208">
    <property type="entry name" value="PRA1"/>
    <property type="match status" value="1"/>
</dbReference>
<dbReference type="PANTHER" id="PTHR19317">
    <property type="entry name" value="PRENYLATED RAB ACCEPTOR 1-RELATED"/>
    <property type="match status" value="1"/>
</dbReference>
<comment type="subcellular location">
    <subcellularLocation>
        <location evidence="1 5">Membrane</location>
        <topology evidence="1 5">Multi-pass membrane protein</topology>
    </subcellularLocation>
</comment>
<reference evidence="7" key="2">
    <citation type="submission" date="2013-10" db="EMBL/GenBank/DDBJ databases">
        <authorList>
            <person name="Aslett M."/>
        </authorList>
    </citation>
    <scope>NUCLEOTIDE SEQUENCE</scope>
    <source>
        <strain evidence="7">Houghton</strain>
    </source>
</reference>
<keyword evidence="8" id="KW-1185">Reference proteome</keyword>